<evidence type="ECO:0000313" key="10">
    <source>
        <dbReference type="Proteomes" id="UP001210231"/>
    </source>
</evidence>
<dbReference type="Pfam" id="PF05592">
    <property type="entry name" value="Bac_rhamnosid"/>
    <property type="match status" value="1"/>
</dbReference>
<feature type="domain" description="Alpha-L-rhamnosidase six-hairpin glycosidase" evidence="7">
    <location>
        <begin position="473"/>
        <end position="809"/>
    </location>
</feature>
<feature type="domain" description="Alpha-L-rhamnosidase concanavalin-like" evidence="5">
    <location>
        <begin position="363"/>
        <end position="447"/>
    </location>
</feature>
<comment type="catalytic activity">
    <reaction evidence="1">
        <text>Hydrolysis of terminal non-reducing alpha-L-rhamnose residues in alpha-L-rhamnosides.</text>
        <dbReference type="EC" id="3.2.1.40"/>
    </reaction>
</comment>
<reference evidence="9 10" key="1">
    <citation type="submission" date="2022-12" db="EMBL/GenBank/DDBJ databases">
        <title>Chitinophagaceae gen. sp. nov., a new member of the family Chitinophagaceae, isolated from soil in a chemical factory.</title>
        <authorList>
            <person name="Ke Z."/>
        </authorList>
    </citation>
    <scope>NUCLEOTIDE SEQUENCE [LARGE SCALE GENOMIC DNA]</scope>
    <source>
        <strain evidence="9 10">LY-5</strain>
    </source>
</reference>
<dbReference type="Gene3D" id="2.60.120.260">
    <property type="entry name" value="Galactose-binding domain-like"/>
    <property type="match status" value="2"/>
</dbReference>
<keyword evidence="10" id="KW-1185">Reference proteome</keyword>
<sequence>MKKVLITGLLMIALMPVFAQKIAVSKQTIEYRSNPLGVENTHPYLSWQLVSNQNGTRQTAYQVLVSDDSIALVNDKANIWDTKRTLSEQSVNILYKGKPLQASQTYYWKVRVWDNSNTVSEWSAINKWQMGLLNAADWKQAQWIAYDKMADSLYNPLPIDGKKDKASYNNILPLFRKEFTVTKKVKKATLFMSGLGHFEATINGKPVSDHFMDAGWSKYDKEALYVTLDVTPLLANGSNAIGAIMGNGFVFVPPVAKRFRKLKVMHGHPMLIGRLKVTYDDGTEENIVTDQSWKTAKSPITFSSIYGGEDYDANLEQPGWNKAGFKDAAWQQPVIVKGSPVLKSQQHEPLKVMATFLPLSAKRIDTGDWVYDMGQNASGIVAIKLQGNKGDTVRIYPGELLDANGHVTQKATGAPFYYQYVLKGGAVEEYQPKFTYYGFRYIQIKGANYLQVRNGQPKLLEVKTLHTRNAMAENGVFKSSNELFNKTETLINWAIRSNVSHVLTDCPHREKLGWMEQVHLMSPSMQYSYDMAAMGRKTMNDIKVGQLENGLIAETNPEYVYFTWGEKDMFRDSPEWGSSGIIYPWYAYNWYGDLKMLTDMYPTMQRYIDYLKERSENLILRNGLGDWYDIGPKAPGVSQLTPLGVTGTAIFYYNLNIMQKVATLLNRPADVKQYAQLAAQVRKAFNDTYFNPATKQYATGSQTSNAMALYMDLVPKTEKTAVLKNLVQGIVDSSYRLTAGDIGFRYVVRVLEKEGYSDILYKMNSRSDVPGYGYQLAKGATALTESWMALPTVSNNHLMLGHLKEWFYSGLAGLKIDSSAIGYKKFIVAPTPVGDVTQAEAAIETLYGNVTTNWQKQADGSFYLHVEVPVNTSATVILPFTARQVTLNNKVENNKEKLALSSGKYDIVAKP</sequence>
<dbReference type="PANTHER" id="PTHR33307:SF11">
    <property type="entry name" value="ALPHA-L-RHAMNOSIDASE"/>
    <property type="match status" value="1"/>
</dbReference>
<accession>A0ABT4ULV6</accession>
<dbReference type="GO" id="GO:0016787">
    <property type="term" value="F:hydrolase activity"/>
    <property type="evidence" value="ECO:0007669"/>
    <property type="project" value="UniProtKB-KW"/>
</dbReference>
<dbReference type="Gene3D" id="2.60.420.10">
    <property type="entry name" value="Maltose phosphorylase, domain 3"/>
    <property type="match status" value="1"/>
</dbReference>
<dbReference type="InterPro" id="IPR008902">
    <property type="entry name" value="Rhamnosid_concanavalin"/>
</dbReference>
<comment type="caution">
    <text evidence="9">The sequence shown here is derived from an EMBL/GenBank/DDBJ whole genome shotgun (WGS) entry which is preliminary data.</text>
</comment>
<proteinExistence type="predicted"/>
<evidence type="ECO:0000256" key="4">
    <source>
        <dbReference type="SAM" id="SignalP"/>
    </source>
</evidence>
<dbReference type="Proteomes" id="UP001210231">
    <property type="component" value="Unassembled WGS sequence"/>
</dbReference>
<evidence type="ECO:0000313" key="9">
    <source>
        <dbReference type="EMBL" id="MDA3615790.1"/>
    </source>
</evidence>
<dbReference type="InterPro" id="IPR008928">
    <property type="entry name" value="6-hairpin_glycosidase_sf"/>
</dbReference>
<dbReference type="Pfam" id="PF08531">
    <property type="entry name" value="Bac_rhamnosid_N"/>
    <property type="match status" value="1"/>
</dbReference>
<dbReference type="Pfam" id="PF17390">
    <property type="entry name" value="Bac_rhamnosid_C"/>
    <property type="match status" value="1"/>
</dbReference>
<evidence type="ECO:0000259" key="7">
    <source>
        <dbReference type="Pfam" id="PF17389"/>
    </source>
</evidence>
<evidence type="ECO:0000256" key="3">
    <source>
        <dbReference type="ARBA" id="ARBA00022801"/>
    </source>
</evidence>
<evidence type="ECO:0000256" key="2">
    <source>
        <dbReference type="ARBA" id="ARBA00012652"/>
    </source>
</evidence>
<keyword evidence="3 9" id="KW-0378">Hydrolase</keyword>
<organism evidence="9 10">
    <name type="scientific">Polluticaenibacter yanchengensis</name>
    <dbReference type="NCBI Taxonomy" id="3014562"/>
    <lineage>
        <taxon>Bacteria</taxon>
        <taxon>Pseudomonadati</taxon>
        <taxon>Bacteroidota</taxon>
        <taxon>Chitinophagia</taxon>
        <taxon>Chitinophagales</taxon>
        <taxon>Chitinophagaceae</taxon>
        <taxon>Polluticaenibacter</taxon>
    </lineage>
</organism>
<dbReference type="PIRSF" id="PIRSF010631">
    <property type="entry name" value="A-rhamnsds"/>
    <property type="match status" value="1"/>
</dbReference>
<dbReference type="RefSeq" id="WP_407032118.1">
    <property type="nucleotide sequence ID" value="NZ_JAQGEF010000017.1"/>
</dbReference>
<dbReference type="InterPro" id="IPR012341">
    <property type="entry name" value="6hp_glycosidase-like_sf"/>
</dbReference>
<gene>
    <name evidence="9" type="ORF">O3P16_13305</name>
</gene>
<protein>
    <recommendedName>
        <fullName evidence="2">alpha-L-rhamnosidase</fullName>
        <ecNumber evidence="2">3.2.1.40</ecNumber>
    </recommendedName>
</protein>
<dbReference type="InterPro" id="IPR035396">
    <property type="entry name" value="Bac_rhamnosid6H"/>
</dbReference>
<dbReference type="Pfam" id="PF17389">
    <property type="entry name" value="Bac_rhamnosid6H"/>
    <property type="match status" value="1"/>
</dbReference>
<dbReference type="EMBL" id="JAQGEF010000017">
    <property type="protein sequence ID" value="MDA3615790.1"/>
    <property type="molecule type" value="Genomic_DNA"/>
</dbReference>
<evidence type="ECO:0000259" key="8">
    <source>
        <dbReference type="Pfam" id="PF17390"/>
    </source>
</evidence>
<dbReference type="EC" id="3.2.1.40" evidence="2"/>
<feature type="domain" description="Alpha-L-rhamnosidase C-terminal" evidence="8">
    <location>
        <begin position="817"/>
        <end position="885"/>
    </location>
</feature>
<feature type="signal peptide" evidence="4">
    <location>
        <begin position="1"/>
        <end position="19"/>
    </location>
</feature>
<evidence type="ECO:0000259" key="6">
    <source>
        <dbReference type="Pfam" id="PF08531"/>
    </source>
</evidence>
<evidence type="ECO:0000256" key="1">
    <source>
        <dbReference type="ARBA" id="ARBA00001445"/>
    </source>
</evidence>
<dbReference type="InterPro" id="IPR013783">
    <property type="entry name" value="Ig-like_fold"/>
</dbReference>
<evidence type="ECO:0000259" key="5">
    <source>
        <dbReference type="Pfam" id="PF05592"/>
    </source>
</evidence>
<dbReference type="Pfam" id="PF25788">
    <property type="entry name" value="Ig_Rha78A_N"/>
    <property type="match status" value="1"/>
</dbReference>
<dbReference type="InterPro" id="IPR016007">
    <property type="entry name" value="Alpha_rhamnosid"/>
</dbReference>
<dbReference type="InterPro" id="IPR035398">
    <property type="entry name" value="Bac_rhamnosid_C"/>
</dbReference>
<dbReference type="InterPro" id="IPR013737">
    <property type="entry name" value="Bac_rhamnosid_N"/>
</dbReference>
<keyword evidence="4" id="KW-0732">Signal</keyword>
<dbReference type="Gene3D" id="1.50.10.10">
    <property type="match status" value="1"/>
</dbReference>
<dbReference type="Gene3D" id="2.60.40.10">
    <property type="entry name" value="Immunoglobulins"/>
    <property type="match status" value="1"/>
</dbReference>
<name>A0ABT4ULV6_9BACT</name>
<dbReference type="PANTHER" id="PTHR33307">
    <property type="entry name" value="ALPHA-RHAMNOSIDASE (EUROFUNG)"/>
    <property type="match status" value="1"/>
</dbReference>
<dbReference type="SUPFAM" id="SSF48208">
    <property type="entry name" value="Six-hairpin glycosidases"/>
    <property type="match status" value="1"/>
</dbReference>
<feature type="domain" description="Bacterial alpha-L-rhamnosidase N-terminal" evidence="6">
    <location>
        <begin position="183"/>
        <end position="353"/>
    </location>
</feature>
<feature type="chain" id="PRO_5045249880" description="alpha-L-rhamnosidase" evidence="4">
    <location>
        <begin position="20"/>
        <end position="911"/>
    </location>
</feature>